<evidence type="ECO:0000256" key="1">
    <source>
        <dbReference type="SAM" id="Phobius"/>
    </source>
</evidence>
<keyword evidence="1" id="KW-1133">Transmembrane helix</keyword>
<keyword evidence="1" id="KW-0812">Transmembrane</keyword>
<evidence type="ECO:0000313" key="2">
    <source>
        <dbReference type="EMBL" id="OQP65982.1"/>
    </source>
</evidence>
<dbReference type="STRING" id="1703345.A3860_15445"/>
<organism evidence="2 3">
    <name type="scientific">Niastella vici</name>
    <dbReference type="NCBI Taxonomy" id="1703345"/>
    <lineage>
        <taxon>Bacteria</taxon>
        <taxon>Pseudomonadati</taxon>
        <taxon>Bacteroidota</taxon>
        <taxon>Chitinophagia</taxon>
        <taxon>Chitinophagales</taxon>
        <taxon>Chitinophagaceae</taxon>
        <taxon>Niastella</taxon>
    </lineage>
</organism>
<feature type="transmembrane region" description="Helical" evidence="1">
    <location>
        <begin position="6"/>
        <end position="23"/>
    </location>
</feature>
<dbReference type="EMBL" id="LVYD01000013">
    <property type="protein sequence ID" value="OQP65982.1"/>
    <property type="molecule type" value="Genomic_DNA"/>
</dbReference>
<dbReference type="AlphaFoldDB" id="A0A1V9G5Z1"/>
<protein>
    <submittedName>
        <fullName evidence="2">Uncharacterized protein</fullName>
    </submittedName>
</protein>
<gene>
    <name evidence="2" type="ORF">A3860_15445</name>
</gene>
<proteinExistence type="predicted"/>
<reference evidence="2 3" key="1">
    <citation type="submission" date="2016-03" db="EMBL/GenBank/DDBJ databases">
        <title>Niastella vici sp. nov., isolated from farmland soil.</title>
        <authorList>
            <person name="Chen L."/>
            <person name="Wang D."/>
            <person name="Yang S."/>
            <person name="Wang G."/>
        </authorList>
    </citation>
    <scope>NUCLEOTIDE SEQUENCE [LARGE SCALE GENOMIC DNA]</scope>
    <source>
        <strain evidence="2 3">DJ57</strain>
    </source>
</reference>
<comment type="caution">
    <text evidence="2">The sequence shown here is derived from an EMBL/GenBank/DDBJ whole genome shotgun (WGS) entry which is preliminary data.</text>
</comment>
<keyword evidence="1" id="KW-0472">Membrane</keyword>
<dbReference type="OrthoDB" id="9898640at2"/>
<sequence length="63" mass="7030">MKLKCWIGPIIAVIILLTLRQMVYNSMANEQQRSVVPAVTELKKPELSSPMAGTRSLTDTLPF</sequence>
<dbReference type="Proteomes" id="UP000192796">
    <property type="component" value="Unassembled WGS sequence"/>
</dbReference>
<keyword evidence="3" id="KW-1185">Reference proteome</keyword>
<evidence type="ECO:0000313" key="3">
    <source>
        <dbReference type="Proteomes" id="UP000192796"/>
    </source>
</evidence>
<name>A0A1V9G5Z1_9BACT</name>
<accession>A0A1V9G5Z1</accession>